<keyword evidence="3" id="KW-1185">Reference proteome</keyword>
<dbReference type="AlphaFoldDB" id="A0AA88UEQ0"/>
<protein>
    <submittedName>
        <fullName evidence="2">Uncharacterized protein</fullName>
    </submittedName>
</protein>
<feature type="region of interest" description="Disordered" evidence="1">
    <location>
        <begin position="80"/>
        <end position="118"/>
    </location>
</feature>
<reference evidence="2" key="1">
    <citation type="submission" date="2022-12" db="EMBL/GenBank/DDBJ databases">
        <title>Draft genome assemblies for two species of Escallonia (Escalloniales).</title>
        <authorList>
            <person name="Chanderbali A."/>
            <person name="Dervinis C."/>
            <person name="Anghel I."/>
            <person name="Soltis D."/>
            <person name="Soltis P."/>
            <person name="Zapata F."/>
        </authorList>
    </citation>
    <scope>NUCLEOTIDE SEQUENCE</scope>
    <source>
        <strain evidence="2">UCBG92.1500</strain>
        <tissue evidence="2">Leaf</tissue>
    </source>
</reference>
<organism evidence="2 3">
    <name type="scientific">Escallonia rubra</name>
    <dbReference type="NCBI Taxonomy" id="112253"/>
    <lineage>
        <taxon>Eukaryota</taxon>
        <taxon>Viridiplantae</taxon>
        <taxon>Streptophyta</taxon>
        <taxon>Embryophyta</taxon>
        <taxon>Tracheophyta</taxon>
        <taxon>Spermatophyta</taxon>
        <taxon>Magnoliopsida</taxon>
        <taxon>eudicotyledons</taxon>
        <taxon>Gunneridae</taxon>
        <taxon>Pentapetalae</taxon>
        <taxon>asterids</taxon>
        <taxon>campanulids</taxon>
        <taxon>Escalloniales</taxon>
        <taxon>Escalloniaceae</taxon>
        <taxon>Escallonia</taxon>
    </lineage>
</organism>
<proteinExistence type="predicted"/>
<gene>
    <name evidence="2" type="ORF">RJ640_010844</name>
</gene>
<sequence>MLKNQERLAKLFIPTPIILPKAQLHSVTHDEFDVIMEGTPAPTDTNPAATLTISIPNHWPPITYSGTKLIMDYASPESPFVDKVSPSGVEQRQLSYASPRSQTDTEAGTSSKDMKLVG</sequence>
<dbReference type="EMBL" id="JAVXUO010002528">
    <property type="protein sequence ID" value="KAK2972407.1"/>
    <property type="molecule type" value="Genomic_DNA"/>
</dbReference>
<evidence type="ECO:0000256" key="1">
    <source>
        <dbReference type="SAM" id="MobiDB-lite"/>
    </source>
</evidence>
<evidence type="ECO:0000313" key="3">
    <source>
        <dbReference type="Proteomes" id="UP001187471"/>
    </source>
</evidence>
<comment type="caution">
    <text evidence="2">The sequence shown here is derived from an EMBL/GenBank/DDBJ whole genome shotgun (WGS) entry which is preliminary data.</text>
</comment>
<feature type="compositionally biased region" description="Polar residues" evidence="1">
    <location>
        <begin position="88"/>
        <end position="111"/>
    </location>
</feature>
<dbReference type="Proteomes" id="UP001187471">
    <property type="component" value="Unassembled WGS sequence"/>
</dbReference>
<name>A0AA88UEQ0_9ASTE</name>
<evidence type="ECO:0000313" key="2">
    <source>
        <dbReference type="EMBL" id="KAK2972407.1"/>
    </source>
</evidence>
<accession>A0AA88UEQ0</accession>